<sequence length="85" mass="9470">MLVTGRQLALGSLEVRPDPGDPLTCLFELRMARPRERPLPRQMRWREDGARPGPGERNNEAIKASSSPGRTPFSGEDIHLPDIVP</sequence>
<dbReference type="AlphaFoldDB" id="A0AAV7R9I9"/>
<comment type="caution">
    <text evidence="2">The sequence shown here is derived from an EMBL/GenBank/DDBJ whole genome shotgun (WGS) entry which is preliminary data.</text>
</comment>
<evidence type="ECO:0000313" key="2">
    <source>
        <dbReference type="EMBL" id="KAJ1148763.1"/>
    </source>
</evidence>
<proteinExistence type="predicted"/>
<feature type="region of interest" description="Disordered" evidence="1">
    <location>
        <begin position="37"/>
        <end position="85"/>
    </location>
</feature>
<organism evidence="2 3">
    <name type="scientific">Pleurodeles waltl</name>
    <name type="common">Iberian ribbed newt</name>
    <dbReference type="NCBI Taxonomy" id="8319"/>
    <lineage>
        <taxon>Eukaryota</taxon>
        <taxon>Metazoa</taxon>
        <taxon>Chordata</taxon>
        <taxon>Craniata</taxon>
        <taxon>Vertebrata</taxon>
        <taxon>Euteleostomi</taxon>
        <taxon>Amphibia</taxon>
        <taxon>Batrachia</taxon>
        <taxon>Caudata</taxon>
        <taxon>Salamandroidea</taxon>
        <taxon>Salamandridae</taxon>
        <taxon>Pleurodelinae</taxon>
        <taxon>Pleurodeles</taxon>
    </lineage>
</organism>
<name>A0AAV7R9I9_PLEWA</name>
<feature type="compositionally biased region" description="Basic and acidic residues" evidence="1">
    <location>
        <begin position="76"/>
        <end position="85"/>
    </location>
</feature>
<evidence type="ECO:0000256" key="1">
    <source>
        <dbReference type="SAM" id="MobiDB-lite"/>
    </source>
</evidence>
<gene>
    <name evidence="2" type="ORF">NDU88_001589</name>
</gene>
<accession>A0AAV7R9I9</accession>
<dbReference type="EMBL" id="JANPWB010000009">
    <property type="protein sequence ID" value="KAJ1148763.1"/>
    <property type="molecule type" value="Genomic_DNA"/>
</dbReference>
<feature type="compositionally biased region" description="Basic and acidic residues" evidence="1">
    <location>
        <begin position="37"/>
        <end position="50"/>
    </location>
</feature>
<dbReference type="Proteomes" id="UP001066276">
    <property type="component" value="Chromosome 5"/>
</dbReference>
<keyword evidence="3" id="KW-1185">Reference proteome</keyword>
<reference evidence="2" key="1">
    <citation type="journal article" date="2022" name="bioRxiv">
        <title>Sequencing and chromosome-scale assembly of the giantPleurodeles waltlgenome.</title>
        <authorList>
            <person name="Brown T."/>
            <person name="Elewa A."/>
            <person name="Iarovenko S."/>
            <person name="Subramanian E."/>
            <person name="Araus A.J."/>
            <person name="Petzold A."/>
            <person name="Susuki M."/>
            <person name="Suzuki K.-i.T."/>
            <person name="Hayashi T."/>
            <person name="Toyoda A."/>
            <person name="Oliveira C."/>
            <person name="Osipova E."/>
            <person name="Leigh N.D."/>
            <person name="Simon A."/>
            <person name="Yun M.H."/>
        </authorList>
    </citation>
    <scope>NUCLEOTIDE SEQUENCE</scope>
    <source>
        <strain evidence="2">20211129_DDA</strain>
        <tissue evidence="2">Liver</tissue>
    </source>
</reference>
<evidence type="ECO:0000313" key="3">
    <source>
        <dbReference type="Proteomes" id="UP001066276"/>
    </source>
</evidence>
<protein>
    <submittedName>
        <fullName evidence="2">Uncharacterized protein</fullName>
    </submittedName>
</protein>